<dbReference type="GO" id="GO:0045892">
    <property type="term" value="P:negative regulation of DNA-templated transcription"/>
    <property type="evidence" value="ECO:0007669"/>
    <property type="project" value="TreeGrafter"/>
</dbReference>
<keyword evidence="3" id="KW-0804">Transcription</keyword>
<feature type="region of interest" description="Disordered" evidence="4">
    <location>
        <begin position="1"/>
        <end position="23"/>
    </location>
</feature>
<proteinExistence type="predicted"/>
<dbReference type="PRINTS" id="PR00035">
    <property type="entry name" value="HTHGNTR"/>
</dbReference>
<evidence type="ECO:0000313" key="6">
    <source>
        <dbReference type="EMBL" id="MCT8973671.1"/>
    </source>
</evidence>
<comment type="caution">
    <text evidence="6">The sequence shown here is derived from an EMBL/GenBank/DDBJ whole genome shotgun (WGS) entry which is preliminary data.</text>
</comment>
<evidence type="ECO:0000256" key="2">
    <source>
        <dbReference type="ARBA" id="ARBA00023125"/>
    </source>
</evidence>
<dbReference type="Gene3D" id="1.10.10.10">
    <property type="entry name" value="Winged helix-like DNA-binding domain superfamily/Winged helix DNA-binding domain"/>
    <property type="match status" value="1"/>
</dbReference>
<dbReference type="PROSITE" id="PS50949">
    <property type="entry name" value="HTH_GNTR"/>
    <property type="match status" value="1"/>
</dbReference>
<dbReference type="SUPFAM" id="SSF64288">
    <property type="entry name" value="Chorismate lyase-like"/>
    <property type="match status" value="1"/>
</dbReference>
<dbReference type="EMBL" id="JALIDZ010000008">
    <property type="protein sequence ID" value="MCT8973671.1"/>
    <property type="molecule type" value="Genomic_DNA"/>
</dbReference>
<feature type="domain" description="HTH gntR-type" evidence="5">
    <location>
        <begin position="29"/>
        <end position="97"/>
    </location>
</feature>
<gene>
    <name evidence="6" type="ORF">MUB46_17545</name>
</gene>
<keyword evidence="7" id="KW-1185">Reference proteome</keyword>
<dbReference type="Gene3D" id="3.40.1410.10">
    <property type="entry name" value="Chorismate lyase-like"/>
    <property type="match status" value="1"/>
</dbReference>
<dbReference type="CDD" id="cd07377">
    <property type="entry name" value="WHTH_GntR"/>
    <property type="match status" value="1"/>
</dbReference>
<dbReference type="GO" id="GO:0003700">
    <property type="term" value="F:DNA-binding transcription factor activity"/>
    <property type="evidence" value="ECO:0007669"/>
    <property type="project" value="InterPro"/>
</dbReference>
<keyword evidence="2" id="KW-0238">DNA-binding</keyword>
<evidence type="ECO:0000259" key="5">
    <source>
        <dbReference type="PROSITE" id="PS50949"/>
    </source>
</evidence>
<sequence>MTTASVSGQAKAPRKRLRASSAVDPESRVPLYHQIYVVLRNLIYSGQLGAGELVPGEQELAESFGVSRITAKRALNEMAAAGLVVRERGRGTRVVHRPPAPPVTASFEGWLENISLMGIATEARVLEFDYVAANEDVAGALKIATGDLVQRSVRVRSVDDETMSYLVTWLPEDIGRGFEREDLSRYALLTLLERAGIRVASARQTVSATVADPAVAAALGIDPGAPLLEVRRLVLDASDRPVEYIRVLYRPDRYRFEMNLERVHRAEGMRWTAQPTAAPEVVINNKQA</sequence>
<dbReference type="SMART" id="SM00345">
    <property type="entry name" value="HTH_GNTR"/>
    <property type="match status" value="1"/>
</dbReference>
<evidence type="ECO:0000256" key="3">
    <source>
        <dbReference type="ARBA" id="ARBA00023163"/>
    </source>
</evidence>
<dbReference type="Proteomes" id="UP001320898">
    <property type="component" value="Unassembled WGS sequence"/>
</dbReference>
<protein>
    <submittedName>
        <fullName evidence="6">GntR family transcriptional regulator</fullName>
    </submittedName>
</protein>
<dbReference type="PANTHER" id="PTHR44846">
    <property type="entry name" value="MANNOSYL-D-GLYCERATE TRANSPORT/METABOLISM SYSTEM REPRESSOR MNGR-RELATED"/>
    <property type="match status" value="1"/>
</dbReference>
<dbReference type="InterPro" id="IPR050679">
    <property type="entry name" value="Bact_HTH_transcr_reg"/>
</dbReference>
<reference evidence="6 7" key="1">
    <citation type="submission" date="2022-04" db="EMBL/GenBank/DDBJ databases">
        <authorList>
            <person name="Ye Y.-Q."/>
            <person name="Du Z.-J."/>
        </authorList>
    </citation>
    <scope>NUCLEOTIDE SEQUENCE [LARGE SCALE GENOMIC DNA]</scope>
    <source>
        <strain evidence="6 7">A6E488</strain>
    </source>
</reference>
<evidence type="ECO:0000256" key="1">
    <source>
        <dbReference type="ARBA" id="ARBA00023015"/>
    </source>
</evidence>
<dbReference type="InterPro" id="IPR036388">
    <property type="entry name" value="WH-like_DNA-bd_sf"/>
</dbReference>
<dbReference type="RefSeq" id="WP_261617252.1">
    <property type="nucleotide sequence ID" value="NZ_JALIDZ010000008.1"/>
</dbReference>
<dbReference type="SUPFAM" id="SSF46785">
    <property type="entry name" value="Winged helix' DNA-binding domain"/>
    <property type="match status" value="1"/>
</dbReference>
<organism evidence="6 7">
    <name type="scientific">Microbaculum marinisediminis</name>
    <dbReference type="NCBI Taxonomy" id="2931392"/>
    <lineage>
        <taxon>Bacteria</taxon>
        <taxon>Pseudomonadati</taxon>
        <taxon>Pseudomonadota</taxon>
        <taxon>Alphaproteobacteria</taxon>
        <taxon>Hyphomicrobiales</taxon>
        <taxon>Tepidamorphaceae</taxon>
        <taxon>Microbaculum</taxon>
    </lineage>
</organism>
<evidence type="ECO:0000256" key="4">
    <source>
        <dbReference type="SAM" id="MobiDB-lite"/>
    </source>
</evidence>
<dbReference type="GO" id="GO:0003677">
    <property type="term" value="F:DNA binding"/>
    <property type="evidence" value="ECO:0007669"/>
    <property type="project" value="UniProtKB-KW"/>
</dbReference>
<dbReference type="SMART" id="SM00866">
    <property type="entry name" value="UTRA"/>
    <property type="match status" value="1"/>
</dbReference>
<keyword evidence="1" id="KW-0805">Transcription regulation</keyword>
<dbReference type="InterPro" id="IPR000524">
    <property type="entry name" value="Tscrpt_reg_HTH_GntR"/>
</dbReference>
<dbReference type="AlphaFoldDB" id="A0AAW5R070"/>
<dbReference type="Pfam" id="PF00392">
    <property type="entry name" value="GntR"/>
    <property type="match status" value="1"/>
</dbReference>
<dbReference type="PANTHER" id="PTHR44846:SF1">
    <property type="entry name" value="MANNOSYL-D-GLYCERATE TRANSPORT_METABOLISM SYSTEM REPRESSOR MNGR-RELATED"/>
    <property type="match status" value="1"/>
</dbReference>
<dbReference type="InterPro" id="IPR036390">
    <property type="entry name" value="WH_DNA-bd_sf"/>
</dbReference>
<dbReference type="InterPro" id="IPR028978">
    <property type="entry name" value="Chorismate_lyase_/UTRA_dom_sf"/>
</dbReference>
<dbReference type="InterPro" id="IPR011663">
    <property type="entry name" value="UTRA"/>
</dbReference>
<name>A0AAW5R070_9HYPH</name>
<evidence type="ECO:0000313" key="7">
    <source>
        <dbReference type="Proteomes" id="UP001320898"/>
    </source>
</evidence>
<dbReference type="Pfam" id="PF07702">
    <property type="entry name" value="UTRA"/>
    <property type="match status" value="1"/>
</dbReference>
<accession>A0AAW5R070</accession>